<proteinExistence type="predicted"/>
<protein>
    <submittedName>
        <fullName evidence="1">Uncharacterized protein</fullName>
    </submittedName>
</protein>
<dbReference type="Proteomes" id="UP000006330">
    <property type="component" value="Unassembled WGS sequence"/>
</dbReference>
<organism evidence="1 2">
    <name type="scientific">Parabacteroides goldsteinii CL02T12C30</name>
    <dbReference type="NCBI Taxonomy" id="999418"/>
    <lineage>
        <taxon>Bacteria</taxon>
        <taxon>Pseudomonadati</taxon>
        <taxon>Bacteroidota</taxon>
        <taxon>Bacteroidia</taxon>
        <taxon>Bacteroidales</taxon>
        <taxon>Tannerellaceae</taxon>
        <taxon>Parabacteroides</taxon>
    </lineage>
</organism>
<dbReference type="AlphaFoldDB" id="K5Z1D4"/>
<comment type="caution">
    <text evidence="1">The sequence shown here is derived from an EMBL/GenBank/DDBJ whole genome shotgun (WGS) entry which is preliminary data.</text>
</comment>
<dbReference type="PATRIC" id="fig|999418.3.peg.4413"/>
<evidence type="ECO:0000313" key="1">
    <source>
        <dbReference type="EMBL" id="EKN09309.1"/>
    </source>
</evidence>
<sequence length="75" mass="8547">MDLKAVGKYFEESPAVYLYATCAFDDEQTDLKEEFLGKDNGRYYYKAYNYKVLGIKDFAPTDISIEGSVILEPAN</sequence>
<dbReference type="RefSeq" id="WP_007657750.1">
    <property type="nucleotide sequence ID" value="NZ_JH976475.1"/>
</dbReference>
<dbReference type="HOGENOM" id="CLU_2667753_0_0_10"/>
<evidence type="ECO:0000313" key="2">
    <source>
        <dbReference type="Proteomes" id="UP000006330"/>
    </source>
</evidence>
<name>K5Z1D4_9BACT</name>
<dbReference type="EMBL" id="AGZO01000031">
    <property type="protein sequence ID" value="EKN09309.1"/>
    <property type="molecule type" value="Genomic_DNA"/>
</dbReference>
<accession>K5Z1D4</accession>
<reference evidence="1 2" key="1">
    <citation type="submission" date="2012-02" db="EMBL/GenBank/DDBJ databases">
        <title>The Genome Sequence of Parabacteroides goldsteinii CL02T12C30.</title>
        <authorList>
            <consortium name="The Broad Institute Genome Sequencing Platform"/>
            <person name="Earl A."/>
            <person name="Ward D."/>
            <person name="Feldgarden M."/>
            <person name="Gevers D."/>
            <person name="Zitomersky N.L."/>
            <person name="Coyne M.J."/>
            <person name="Comstock L.E."/>
            <person name="Young S.K."/>
            <person name="Zeng Q."/>
            <person name="Gargeya S."/>
            <person name="Fitzgerald M."/>
            <person name="Haas B."/>
            <person name="Abouelleil A."/>
            <person name="Alvarado L."/>
            <person name="Arachchi H.M."/>
            <person name="Berlin A."/>
            <person name="Chapman S.B."/>
            <person name="Gearin G."/>
            <person name="Goldberg J."/>
            <person name="Griggs A."/>
            <person name="Gujja S."/>
            <person name="Hansen M."/>
            <person name="Heiman D."/>
            <person name="Howarth C."/>
            <person name="Larimer J."/>
            <person name="Lui A."/>
            <person name="MacDonald P.J.P."/>
            <person name="McCowen C."/>
            <person name="Montmayeur A."/>
            <person name="Murphy C."/>
            <person name="Neiman D."/>
            <person name="Pearson M."/>
            <person name="Priest M."/>
            <person name="Roberts A."/>
            <person name="Saif S."/>
            <person name="Shea T."/>
            <person name="Sisk P."/>
            <person name="Stolte C."/>
            <person name="Sykes S."/>
            <person name="Wortman J."/>
            <person name="Nusbaum C."/>
            <person name="Birren B."/>
        </authorList>
    </citation>
    <scope>NUCLEOTIDE SEQUENCE [LARGE SCALE GENOMIC DNA]</scope>
    <source>
        <strain evidence="1 2">CL02T12C30</strain>
    </source>
</reference>
<gene>
    <name evidence="1" type="ORF">HMPREF1076_04338</name>
</gene>